<evidence type="ECO:0000313" key="7">
    <source>
        <dbReference type="Proteomes" id="UP000229713"/>
    </source>
</evidence>
<evidence type="ECO:0000256" key="2">
    <source>
        <dbReference type="ARBA" id="ARBA00022723"/>
    </source>
</evidence>
<sequence length="56" mass="6345">MNGSCLCGTIEFELTHKPAVFYRCHCSLCRKQSGVGYNLATLVKDSEFRWIKGENC</sequence>
<dbReference type="AlphaFoldDB" id="A0A855EQR5"/>
<dbReference type="RefSeq" id="WP_180278917.1">
    <property type="nucleotide sequence ID" value="NZ_NKYI01000074.1"/>
</dbReference>
<name>A0A855EQR5_RAOOR</name>
<evidence type="ECO:0000256" key="3">
    <source>
        <dbReference type="ARBA" id="ARBA00022833"/>
    </source>
</evidence>
<feature type="non-terminal residue" evidence="6">
    <location>
        <position position="56"/>
    </location>
</feature>
<dbReference type="InterPro" id="IPR011057">
    <property type="entry name" value="Mss4-like_sf"/>
</dbReference>
<feature type="domain" description="CENP-V/GFA" evidence="5">
    <location>
        <begin position="1"/>
        <end position="56"/>
    </location>
</feature>
<comment type="similarity">
    <text evidence="1">Belongs to the Gfa family.</text>
</comment>
<keyword evidence="3" id="KW-0862">Zinc</keyword>
<gene>
    <name evidence="6" type="ORF">CFY86_29670</name>
</gene>
<evidence type="ECO:0000256" key="1">
    <source>
        <dbReference type="ARBA" id="ARBA00005495"/>
    </source>
</evidence>
<dbReference type="GO" id="GO:0046872">
    <property type="term" value="F:metal ion binding"/>
    <property type="evidence" value="ECO:0007669"/>
    <property type="project" value="UniProtKB-KW"/>
</dbReference>
<dbReference type="PANTHER" id="PTHR33337:SF40">
    <property type="entry name" value="CENP-V_GFA DOMAIN-CONTAINING PROTEIN-RELATED"/>
    <property type="match status" value="1"/>
</dbReference>
<dbReference type="GO" id="GO:0016846">
    <property type="term" value="F:carbon-sulfur lyase activity"/>
    <property type="evidence" value="ECO:0007669"/>
    <property type="project" value="InterPro"/>
</dbReference>
<dbReference type="Proteomes" id="UP000229713">
    <property type="component" value="Unassembled WGS sequence"/>
</dbReference>
<keyword evidence="4" id="KW-0456">Lyase</keyword>
<evidence type="ECO:0000259" key="5">
    <source>
        <dbReference type="PROSITE" id="PS51891"/>
    </source>
</evidence>
<accession>A0A855EQR5</accession>
<dbReference type="SUPFAM" id="SSF51316">
    <property type="entry name" value="Mss4-like"/>
    <property type="match status" value="1"/>
</dbReference>
<protein>
    <submittedName>
        <fullName evidence="6">S-(Hydroxymethyl)glutathione synthase</fullName>
    </submittedName>
</protein>
<dbReference type="Pfam" id="PF04828">
    <property type="entry name" value="GFA"/>
    <property type="match status" value="1"/>
</dbReference>
<reference evidence="6 7" key="1">
    <citation type="submission" date="2017-07" db="EMBL/GenBank/DDBJ databases">
        <title>Raoultella ornithinolytica strain HH3 draft genome.</title>
        <authorList>
            <person name="Duceppe M.-O."/>
            <person name="Huang H."/>
            <person name="Phipps-Todd B."/>
        </authorList>
    </citation>
    <scope>NUCLEOTIDE SEQUENCE [LARGE SCALE GENOMIC DNA]</scope>
    <source>
        <strain evidence="6 7">HH3</strain>
    </source>
</reference>
<evidence type="ECO:0000313" key="6">
    <source>
        <dbReference type="EMBL" id="PIK80670.1"/>
    </source>
</evidence>
<dbReference type="Gene3D" id="3.90.1590.10">
    <property type="entry name" value="glutathione-dependent formaldehyde- activating enzyme (gfa)"/>
    <property type="match status" value="1"/>
</dbReference>
<evidence type="ECO:0000256" key="4">
    <source>
        <dbReference type="ARBA" id="ARBA00023239"/>
    </source>
</evidence>
<dbReference type="InterPro" id="IPR006913">
    <property type="entry name" value="CENP-V/GFA"/>
</dbReference>
<comment type="caution">
    <text evidence="6">The sequence shown here is derived from an EMBL/GenBank/DDBJ whole genome shotgun (WGS) entry which is preliminary data.</text>
</comment>
<keyword evidence="2" id="KW-0479">Metal-binding</keyword>
<dbReference type="EMBL" id="NKYI01000074">
    <property type="protein sequence ID" value="PIK80670.1"/>
    <property type="molecule type" value="Genomic_DNA"/>
</dbReference>
<dbReference type="PANTHER" id="PTHR33337">
    <property type="entry name" value="GFA DOMAIN-CONTAINING PROTEIN"/>
    <property type="match status" value="1"/>
</dbReference>
<dbReference type="PROSITE" id="PS51891">
    <property type="entry name" value="CENP_V_GFA"/>
    <property type="match status" value="1"/>
</dbReference>
<organism evidence="6 7">
    <name type="scientific">Raoultella ornithinolytica</name>
    <name type="common">Klebsiella ornithinolytica</name>
    <dbReference type="NCBI Taxonomy" id="54291"/>
    <lineage>
        <taxon>Bacteria</taxon>
        <taxon>Pseudomonadati</taxon>
        <taxon>Pseudomonadota</taxon>
        <taxon>Gammaproteobacteria</taxon>
        <taxon>Enterobacterales</taxon>
        <taxon>Enterobacteriaceae</taxon>
        <taxon>Klebsiella/Raoultella group</taxon>
        <taxon>Raoultella</taxon>
    </lineage>
</organism>
<proteinExistence type="inferred from homology"/>